<evidence type="ECO:0000313" key="1">
    <source>
        <dbReference type="EMBL" id="KAL1123964.1"/>
    </source>
</evidence>
<dbReference type="AlphaFoldDB" id="A0ABD0YBB4"/>
<protein>
    <submittedName>
        <fullName evidence="1">Uncharacterized protein</fullName>
    </submittedName>
</protein>
<dbReference type="Proteomes" id="UP001558652">
    <property type="component" value="Unassembled WGS sequence"/>
</dbReference>
<reference evidence="1 2" key="1">
    <citation type="submission" date="2024-07" db="EMBL/GenBank/DDBJ databases">
        <title>Chromosome-level genome assembly of the water stick insect Ranatra chinensis (Heteroptera: Nepidae).</title>
        <authorList>
            <person name="Liu X."/>
        </authorList>
    </citation>
    <scope>NUCLEOTIDE SEQUENCE [LARGE SCALE GENOMIC DNA]</scope>
    <source>
        <strain evidence="1">Cailab_2021Rc</strain>
        <tissue evidence="1">Muscle</tissue>
    </source>
</reference>
<keyword evidence="2" id="KW-1185">Reference proteome</keyword>
<accession>A0ABD0YBB4</accession>
<dbReference type="EMBL" id="JBFDAA010000011">
    <property type="protein sequence ID" value="KAL1123964.1"/>
    <property type="molecule type" value="Genomic_DNA"/>
</dbReference>
<organism evidence="1 2">
    <name type="scientific">Ranatra chinensis</name>
    <dbReference type="NCBI Taxonomy" id="642074"/>
    <lineage>
        <taxon>Eukaryota</taxon>
        <taxon>Metazoa</taxon>
        <taxon>Ecdysozoa</taxon>
        <taxon>Arthropoda</taxon>
        <taxon>Hexapoda</taxon>
        <taxon>Insecta</taxon>
        <taxon>Pterygota</taxon>
        <taxon>Neoptera</taxon>
        <taxon>Paraneoptera</taxon>
        <taxon>Hemiptera</taxon>
        <taxon>Heteroptera</taxon>
        <taxon>Panheteroptera</taxon>
        <taxon>Nepomorpha</taxon>
        <taxon>Nepidae</taxon>
        <taxon>Ranatrinae</taxon>
        <taxon>Ranatra</taxon>
    </lineage>
</organism>
<sequence>MASKRRNMFHKNKTQETTEKGSTSFVIKDIESMGAFVEVAWVGPNLGPLVQDLTKSILGGVVSSESVVFLSYTPSELVLPPATDGDPDFLTVNLPPCDFFHHYRTYPPCRYNAHRIVKLAWFKLEKAAKFAFESLHTMYLEPDDYREMLLNYNRRIGNLSADQRVISEDGITDRQREVIWSVACDWMKDHRSSDPRHPSSSLWSEWVSQKKGVHTFNIGGIFPIARNLHISQGTYIARVRSGSPQSHYESAPSQLT</sequence>
<proteinExistence type="predicted"/>
<name>A0ABD0YBB4_9HEMI</name>
<gene>
    <name evidence="1" type="ORF">AAG570_001734</name>
</gene>
<evidence type="ECO:0000313" key="2">
    <source>
        <dbReference type="Proteomes" id="UP001558652"/>
    </source>
</evidence>
<comment type="caution">
    <text evidence="1">The sequence shown here is derived from an EMBL/GenBank/DDBJ whole genome shotgun (WGS) entry which is preliminary data.</text>
</comment>